<dbReference type="RefSeq" id="WP_158422628.1">
    <property type="nucleotide sequence ID" value="NZ_JAOQJL010000042.1"/>
</dbReference>
<reference evidence="3 4" key="1">
    <citation type="journal article" date="2021" name="ISME Commun">
        <title>Automated analysis of genomic sequences facilitates high-throughput and comprehensive description of bacteria.</title>
        <authorList>
            <person name="Hitch T.C.A."/>
        </authorList>
    </citation>
    <scope>NUCLEOTIDE SEQUENCE [LARGE SCALE GENOMIC DNA]</scope>
    <source>
        <strain evidence="3 4">Sanger_23</strain>
    </source>
</reference>
<evidence type="ECO:0000313" key="3">
    <source>
        <dbReference type="EMBL" id="MCU6766857.1"/>
    </source>
</evidence>
<dbReference type="InterPro" id="IPR005094">
    <property type="entry name" value="Endonuclease_MobA/VirD2"/>
</dbReference>
<keyword evidence="4" id="KW-1185">Reference proteome</keyword>
<evidence type="ECO:0000259" key="2">
    <source>
        <dbReference type="Pfam" id="PF03432"/>
    </source>
</evidence>
<feature type="coiled-coil region" evidence="1">
    <location>
        <begin position="462"/>
        <end position="511"/>
    </location>
</feature>
<comment type="caution">
    <text evidence="3">The sequence shown here is derived from an EMBL/GenBank/DDBJ whole genome shotgun (WGS) entry which is preliminary data.</text>
</comment>
<organism evidence="3 4">
    <name type="scientific">Blautia ammoniilytica</name>
    <dbReference type="NCBI Taxonomy" id="2981782"/>
    <lineage>
        <taxon>Bacteria</taxon>
        <taxon>Bacillati</taxon>
        <taxon>Bacillota</taxon>
        <taxon>Clostridia</taxon>
        <taxon>Lachnospirales</taxon>
        <taxon>Lachnospiraceae</taxon>
        <taxon>Blautia</taxon>
    </lineage>
</organism>
<proteinExistence type="predicted"/>
<protein>
    <submittedName>
        <fullName evidence="3">Relaxase/mobilization nuclease domain-containing protein</fullName>
    </submittedName>
</protein>
<keyword evidence="1" id="KW-0175">Coiled coil</keyword>
<gene>
    <name evidence="3" type="ORF">OCV61_15865</name>
</gene>
<dbReference type="Proteomes" id="UP001652409">
    <property type="component" value="Unassembled WGS sequence"/>
</dbReference>
<feature type="domain" description="MobA/VirD2-like nuclease" evidence="2">
    <location>
        <begin position="44"/>
        <end position="144"/>
    </location>
</feature>
<dbReference type="Pfam" id="PF03432">
    <property type="entry name" value="Relaxase"/>
    <property type="match status" value="1"/>
</dbReference>
<sequence>MAILKHIASKNADYGEAQRYLIFQYDESTKKPLLDENGHLQPREEYYLDGINCNPFTFDTECIELNAAYHKNQNYNEIKSHHYILSFDPNDKDEHGLTGERAQQLGLEYAKKNFPGHQALVCTHTDGHNGSGNIHVHIVINSLRKFDVERQDFMEHPCDSLAGNKHHLTKKYLIHLKQEVMNMCRRENLNQVDLLTPAERKITEKEYWANRRGQEKLDKQNQRMIADGVTPRNTKFQTQKQFLRNSIDSAVSSAHTLEEFQKILSEKYGILIKESRGRFSYLHPERTKPITGRNLGTHYEKNYLLQAIENNVKCHDKEVVTPVPKAAMPAPEMYAAQNSSIPHETAFAILFIKSDLHLVTDLQNCVKAQQNAAYARKVKLSNLKEMAKTVSYVQEHGYDSLDDLETSFSSVKEHTDTFRKNLKSTERDLREINEQIHYTGQYLANKTVYTKFCKSKNKGAFRKEHSAEIALYETARKFLKEKSGNGKLPSMKLLKEKKEELLKQKKSAQEQYQYYRDYQKELNTVRSNINSILGKEYPHQKTHTKEQTLT</sequence>
<evidence type="ECO:0000313" key="4">
    <source>
        <dbReference type="Proteomes" id="UP001652409"/>
    </source>
</evidence>
<evidence type="ECO:0000256" key="1">
    <source>
        <dbReference type="SAM" id="Coils"/>
    </source>
</evidence>
<name>A0ABT2TXQ7_9FIRM</name>
<accession>A0ABT2TXQ7</accession>
<dbReference type="EMBL" id="JAOQJL010000042">
    <property type="protein sequence ID" value="MCU6766857.1"/>
    <property type="molecule type" value="Genomic_DNA"/>
</dbReference>